<proteinExistence type="inferred from homology"/>
<dbReference type="PANTHER" id="PTHR46020">
    <property type="entry name" value="OSJNBB0059K02.9 PROTEIN"/>
    <property type="match status" value="1"/>
</dbReference>
<dbReference type="PANTHER" id="PTHR46020:SF30">
    <property type="entry name" value="GDSL-LIKE LIPASE_ACYLHYDROLASE"/>
    <property type="match status" value="1"/>
</dbReference>
<gene>
    <name evidence="6" type="ORF">VFH_III046960</name>
</gene>
<protein>
    <recommendedName>
        <fullName evidence="8">GDSL esterase/lipase</fullName>
    </recommendedName>
</protein>
<evidence type="ECO:0000256" key="3">
    <source>
        <dbReference type="ARBA" id="ARBA00022963"/>
    </source>
</evidence>
<accession>A0AAV1A0E8</accession>
<dbReference type="Pfam" id="PF00657">
    <property type="entry name" value="Lipase_GDSL"/>
    <property type="match status" value="1"/>
</dbReference>
<evidence type="ECO:0000313" key="7">
    <source>
        <dbReference type="Proteomes" id="UP001157006"/>
    </source>
</evidence>
<evidence type="ECO:0000256" key="5">
    <source>
        <dbReference type="SAM" id="SignalP"/>
    </source>
</evidence>
<organism evidence="6 7">
    <name type="scientific">Vicia faba</name>
    <name type="common">Broad bean</name>
    <name type="synonym">Faba vulgaris</name>
    <dbReference type="NCBI Taxonomy" id="3906"/>
    <lineage>
        <taxon>Eukaryota</taxon>
        <taxon>Viridiplantae</taxon>
        <taxon>Streptophyta</taxon>
        <taxon>Embryophyta</taxon>
        <taxon>Tracheophyta</taxon>
        <taxon>Spermatophyta</taxon>
        <taxon>Magnoliopsida</taxon>
        <taxon>eudicotyledons</taxon>
        <taxon>Gunneridae</taxon>
        <taxon>Pentapetalae</taxon>
        <taxon>rosids</taxon>
        <taxon>fabids</taxon>
        <taxon>Fabales</taxon>
        <taxon>Fabaceae</taxon>
        <taxon>Papilionoideae</taxon>
        <taxon>50 kb inversion clade</taxon>
        <taxon>NPAAA clade</taxon>
        <taxon>Hologalegina</taxon>
        <taxon>IRL clade</taxon>
        <taxon>Fabeae</taxon>
        <taxon>Vicia</taxon>
    </lineage>
</organism>
<keyword evidence="4" id="KW-0443">Lipid metabolism</keyword>
<feature type="signal peptide" evidence="5">
    <location>
        <begin position="1"/>
        <end position="22"/>
    </location>
</feature>
<evidence type="ECO:0000256" key="1">
    <source>
        <dbReference type="ARBA" id="ARBA00008668"/>
    </source>
</evidence>
<dbReference type="GO" id="GO:0016042">
    <property type="term" value="P:lipid catabolic process"/>
    <property type="evidence" value="ECO:0007669"/>
    <property type="project" value="UniProtKB-KW"/>
</dbReference>
<keyword evidence="3" id="KW-0442">Lipid degradation</keyword>
<sequence>MESHKQLFILLCYSLVLVRLSGLKVEASRDLKHHPSKELFIFGDSYVDSGNTPKSDLGSWKKPYGITFPGKPAGRFSDGRVLSDFIAKYLGLRSPIPHKFRNIVAKNYLKYGMNFAYGGTGVFDTSISGPNVTSQIDSFNQLVQENVYTQSDITKSIAYVSVAGNDYSHYLATNGSLQGLPSFIGSVVKQTTTNLIHLQSLGFKRIVVGALQPLGCLPSATAQTSFQSCDTTSNDLVALHNNLLNRSVTKLNQDTNDHTTFAILDIFESFNSVLNNPSRHNIKERFKPCCFGVSSEYYCGSVDENNVKKYLVCENSESTFFWDQSHPSQAGWNAVYNELKVKSLHQILY</sequence>
<evidence type="ECO:0000256" key="4">
    <source>
        <dbReference type="ARBA" id="ARBA00023098"/>
    </source>
</evidence>
<comment type="similarity">
    <text evidence="1">Belongs to the 'GDSL' lipolytic enzyme family.</text>
</comment>
<reference evidence="6 7" key="1">
    <citation type="submission" date="2023-01" db="EMBL/GenBank/DDBJ databases">
        <authorList>
            <person name="Kreplak J."/>
        </authorList>
    </citation>
    <scope>NUCLEOTIDE SEQUENCE [LARGE SCALE GENOMIC DNA]</scope>
</reference>
<evidence type="ECO:0000313" key="6">
    <source>
        <dbReference type="EMBL" id="CAI8602577.1"/>
    </source>
</evidence>
<dbReference type="GO" id="GO:0016788">
    <property type="term" value="F:hydrolase activity, acting on ester bonds"/>
    <property type="evidence" value="ECO:0007669"/>
    <property type="project" value="InterPro"/>
</dbReference>
<dbReference type="AlphaFoldDB" id="A0AAV1A0E8"/>
<dbReference type="InterPro" id="IPR001087">
    <property type="entry name" value="GDSL"/>
</dbReference>
<evidence type="ECO:0000256" key="2">
    <source>
        <dbReference type="ARBA" id="ARBA00022801"/>
    </source>
</evidence>
<dbReference type="Proteomes" id="UP001157006">
    <property type="component" value="Chromosome 3"/>
</dbReference>
<dbReference type="InterPro" id="IPR036514">
    <property type="entry name" value="SGNH_hydro_sf"/>
</dbReference>
<keyword evidence="5" id="KW-0732">Signal</keyword>
<keyword evidence="7" id="KW-1185">Reference proteome</keyword>
<keyword evidence="2" id="KW-0378">Hydrolase</keyword>
<evidence type="ECO:0008006" key="8">
    <source>
        <dbReference type="Google" id="ProtNLM"/>
    </source>
</evidence>
<dbReference type="EMBL" id="OX451738">
    <property type="protein sequence ID" value="CAI8602577.1"/>
    <property type="molecule type" value="Genomic_DNA"/>
</dbReference>
<dbReference type="Gene3D" id="3.40.50.1110">
    <property type="entry name" value="SGNH hydrolase"/>
    <property type="match status" value="1"/>
</dbReference>
<feature type="chain" id="PRO_5043965035" description="GDSL esterase/lipase" evidence="5">
    <location>
        <begin position="23"/>
        <end position="349"/>
    </location>
</feature>
<name>A0AAV1A0E8_VICFA</name>